<dbReference type="AlphaFoldDB" id="A0AA40LCK8"/>
<name>A0AA40LCK8_CNENI</name>
<reference evidence="1" key="1">
    <citation type="submission" date="2023-06" db="EMBL/GenBank/DDBJ databases">
        <title>Reference genome for the Northern bat (Eptesicus nilssonii), a most northern bat species.</title>
        <authorList>
            <person name="Laine V.N."/>
            <person name="Pulliainen A.T."/>
            <person name="Lilley T.M."/>
        </authorList>
    </citation>
    <scope>NUCLEOTIDE SEQUENCE</scope>
    <source>
        <strain evidence="1">BLF_Eptnil</strain>
        <tissue evidence="1">Kidney</tissue>
    </source>
</reference>
<dbReference type="InterPro" id="IPR012337">
    <property type="entry name" value="RNaseH-like_sf"/>
</dbReference>
<proteinExistence type="predicted"/>
<dbReference type="SUPFAM" id="SSF53098">
    <property type="entry name" value="Ribonuclease H-like"/>
    <property type="match status" value="1"/>
</dbReference>
<dbReference type="GO" id="GO:0003676">
    <property type="term" value="F:nucleic acid binding"/>
    <property type="evidence" value="ECO:0007669"/>
    <property type="project" value="InterPro"/>
</dbReference>
<evidence type="ECO:0000313" key="1">
    <source>
        <dbReference type="EMBL" id="KAK1327720.1"/>
    </source>
</evidence>
<dbReference type="EMBL" id="JAULJE010000026">
    <property type="protein sequence ID" value="KAK1327720.1"/>
    <property type="molecule type" value="Genomic_DNA"/>
</dbReference>
<protein>
    <submittedName>
        <fullName evidence="1">Uncharacterized protein</fullName>
    </submittedName>
</protein>
<organism evidence="1 2">
    <name type="scientific">Cnephaeus nilssonii</name>
    <name type="common">Northern bat</name>
    <name type="synonym">Eptesicus nilssonii</name>
    <dbReference type="NCBI Taxonomy" id="3371016"/>
    <lineage>
        <taxon>Eukaryota</taxon>
        <taxon>Metazoa</taxon>
        <taxon>Chordata</taxon>
        <taxon>Craniata</taxon>
        <taxon>Vertebrata</taxon>
        <taxon>Euteleostomi</taxon>
        <taxon>Mammalia</taxon>
        <taxon>Eutheria</taxon>
        <taxon>Laurasiatheria</taxon>
        <taxon>Chiroptera</taxon>
        <taxon>Yangochiroptera</taxon>
        <taxon>Vespertilionidae</taxon>
        <taxon>Cnephaeus</taxon>
    </lineage>
</organism>
<sequence>MTTHAAREDLRETPLENPELILFTDGRSFVEQGVWKAGYVVVTFDIIMESAPLSPETGAPLAELSALTRTLETQVCRFGRHAPVAIWEERHFLTANGSPIQYHKEIGRPPSAVSLPLAAAIIHCRGHQKGMGRVSEGSRKLT</sequence>
<dbReference type="Gene3D" id="3.30.420.10">
    <property type="entry name" value="Ribonuclease H-like superfamily/Ribonuclease H"/>
    <property type="match status" value="1"/>
</dbReference>
<gene>
    <name evidence="1" type="ORF">QTO34_012865</name>
</gene>
<accession>A0AA40LCK8</accession>
<comment type="caution">
    <text evidence="1">The sequence shown here is derived from an EMBL/GenBank/DDBJ whole genome shotgun (WGS) entry which is preliminary data.</text>
</comment>
<evidence type="ECO:0000313" key="2">
    <source>
        <dbReference type="Proteomes" id="UP001177744"/>
    </source>
</evidence>
<dbReference type="InterPro" id="IPR036397">
    <property type="entry name" value="RNaseH_sf"/>
</dbReference>
<keyword evidence="2" id="KW-1185">Reference proteome</keyword>
<dbReference type="Proteomes" id="UP001177744">
    <property type="component" value="Unassembled WGS sequence"/>
</dbReference>